<name>A0A1M5UN43_9EURY</name>
<reference evidence="1 2" key="1">
    <citation type="submission" date="2016-11" db="EMBL/GenBank/DDBJ databases">
        <authorList>
            <person name="Jaros S."/>
            <person name="Januszkiewicz K."/>
            <person name="Wedrychowicz H."/>
        </authorList>
    </citation>
    <scope>NUCLEOTIDE SEQUENCE [LARGE SCALE GENOMIC DNA]</scope>
    <source>
        <strain evidence="1 2">DSM 9297</strain>
    </source>
</reference>
<organism evidence="1 2">
    <name type="scientific">Halobaculum gomorrense</name>
    <dbReference type="NCBI Taxonomy" id="43928"/>
    <lineage>
        <taxon>Archaea</taxon>
        <taxon>Methanobacteriati</taxon>
        <taxon>Methanobacteriota</taxon>
        <taxon>Stenosarchaea group</taxon>
        <taxon>Halobacteria</taxon>
        <taxon>Halobacteriales</taxon>
        <taxon>Haloferacaceae</taxon>
        <taxon>Halobaculum</taxon>
    </lineage>
</organism>
<sequence>MVPPRLSSVGAEFLETGHVWLYEYPDGTPFEARLDAANRLQFAFAAGEQSGQPRRWVDAEEVPPVFGFAVRALTTHLDRSAIRRAVDDPTAVRLGCLAVHRRHRGYDWSKTPPVVGVDIAYLGAELLPHELDRVFEEFGVPTLPTLDTEVHVRDIDSSGDTLPETRWGEGTAYGRLYRKKGGGVALTVASEYAGEPPTATPVRSAVDEYAAAVASPEVLTSLVEERDSSASVSTLTDAVLDRTLRAEFGQLTHGETSFDIEELRSALARRVAAFRQQGG</sequence>
<dbReference type="EMBL" id="FQWV01000011">
    <property type="protein sequence ID" value="SHH64435.1"/>
    <property type="molecule type" value="Genomic_DNA"/>
</dbReference>
<proteinExistence type="predicted"/>
<evidence type="ECO:0008006" key="3">
    <source>
        <dbReference type="Google" id="ProtNLM"/>
    </source>
</evidence>
<protein>
    <recommendedName>
        <fullName evidence="3">RNA ligase domain-containing protein</fullName>
    </recommendedName>
</protein>
<evidence type="ECO:0000313" key="2">
    <source>
        <dbReference type="Proteomes" id="UP000184357"/>
    </source>
</evidence>
<gene>
    <name evidence="1" type="ORF">SAMN05443636_3083</name>
</gene>
<dbReference type="Proteomes" id="UP000184357">
    <property type="component" value="Unassembled WGS sequence"/>
</dbReference>
<keyword evidence="2" id="KW-1185">Reference proteome</keyword>
<accession>A0A1M5UN43</accession>
<evidence type="ECO:0000313" key="1">
    <source>
        <dbReference type="EMBL" id="SHH64435.1"/>
    </source>
</evidence>
<dbReference type="AlphaFoldDB" id="A0A1M5UN43"/>